<evidence type="ECO:0000259" key="3">
    <source>
        <dbReference type="Pfam" id="PF17177"/>
    </source>
</evidence>
<feature type="repeat" description="PPR" evidence="2">
    <location>
        <begin position="212"/>
        <end position="246"/>
    </location>
</feature>
<dbReference type="InterPro" id="IPR033443">
    <property type="entry name" value="PROP1-like_PPR_dom"/>
</dbReference>
<feature type="repeat" description="PPR" evidence="2">
    <location>
        <begin position="492"/>
        <end position="526"/>
    </location>
</feature>
<dbReference type="Proteomes" id="UP000654075">
    <property type="component" value="Unassembled WGS sequence"/>
</dbReference>
<keyword evidence="5" id="KW-1185">Reference proteome</keyword>
<feature type="repeat" description="PPR" evidence="2">
    <location>
        <begin position="282"/>
        <end position="316"/>
    </location>
</feature>
<evidence type="ECO:0000313" key="4">
    <source>
        <dbReference type="EMBL" id="CAE8621707.1"/>
    </source>
</evidence>
<dbReference type="AlphaFoldDB" id="A0A813G9Z0"/>
<comment type="caution">
    <text evidence="4">The sequence shown here is derived from an EMBL/GenBank/DDBJ whole genome shotgun (WGS) entry which is preliminary data.</text>
</comment>
<dbReference type="InterPro" id="IPR002885">
    <property type="entry name" value="PPR_rpt"/>
</dbReference>
<keyword evidence="1" id="KW-0677">Repeat</keyword>
<dbReference type="PROSITE" id="PS51375">
    <property type="entry name" value="PPR"/>
    <property type="match status" value="12"/>
</dbReference>
<evidence type="ECO:0000256" key="2">
    <source>
        <dbReference type="PROSITE-ProRule" id="PRU00708"/>
    </source>
</evidence>
<feature type="repeat" description="PPR" evidence="2">
    <location>
        <begin position="142"/>
        <end position="176"/>
    </location>
</feature>
<name>A0A813G9Z0_POLGL</name>
<feature type="repeat" description="PPR" evidence="2">
    <location>
        <begin position="317"/>
        <end position="351"/>
    </location>
</feature>
<dbReference type="EMBL" id="CAJNNV010027800">
    <property type="protein sequence ID" value="CAE8621707.1"/>
    <property type="molecule type" value="Genomic_DNA"/>
</dbReference>
<dbReference type="Pfam" id="PF17177">
    <property type="entry name" value="PPR_long"/>
    <property type="match status" value="3"/>
</dbReference>
<feature type="repeat" description="PPR" evidence="2">
    <location>
        <begin position="387"/>
        <end position="421"/>
    </location>
</feature>
<feature type="repeat" description="PPR" evidence="2">
    <location>
        <begin position="527"/>
        <end position="563"/>
    </location>
</feature>
<protein>
    <recommendedName>
        <fullName evidence="3">PROP1-like PPR domain-containing protein</fullName>
    </recommendedName>
</protein>
<dbReference type="SUPFAM" id="SSF48452">
    <property type="entry name" value="TPR-like"/>
    <property type="match status" value="1"/>
</dbReference>
<reference evidence="4" key="1">
    <citation type="submission" date="2021-02" db="EMBL/GenBank/DDBJ databases">
        <authorList>
            <person name="Dougan E. K."/>
            <person name="Rhodes N."/>
            <person name="Thang M."/>
            <person name="Chan C."/>
        </authorList>
    </citation>
    <scope>NUCLEOTIDE SEQUENCE</scope>
</reference>
<feature type="domain" description="PROP1-like PPR" evidence="3">
    <location>
        <begin position="69"/>
        <end position="230"/>
    </location>
</feature>
<dbReference type="PANTHER" id="PTHR47447:SF17">
    <property type="entry name" value="OS12G0638900 PROTEIN"/>
    <property type="match status" value="1"/>
</dbReference>
<proteinExistence type="predicted"/>
<dbReference type="OrthoDB" id="440666at2759"/>
<feature type="domain" description="PROP1-like PPR" evidence="3">
    <location>
        <begin position="235"/>
        <end position="345"/>
    </location>
</feature>
<dbReference type="NCBIfam" id="TIGR00756">
    <property type="entry name" value="PPR"/>
    <property type="match status" value="9"/>
</dbReference>
<feature type="repeat" description="PPR" evidence="2">
    <location>
        <begin position="457"/>
        <end position="491"/>
    </location>
</feature>
<sequence>MLCAGSKASLLRASRSISGRHASVEASWQDKLWPLNTKAEAGDVRGAEAAFNEIRHLVPHKGQTMLHNLVLKACANAGDARRADMWFVQMLQDGVRINSKTYGKLIEAAAKAGEQGKAEHWLQIALHEGSKDQNPAAAATTCLVALNTVIDACAKAGQSSQAVAWFRKLESAKLHPDRRSYNSVLHALARGGQIDEMSVWLESMQNSRLAPNAVTFHSFMDACSQAGRPDEASVWFHRMTSSALEPDGLSYDVLIHACARAGRGDEASSWMSEMLHARFTPGCLSYEGLVNASAQRGDVDGATRWLREMQAASFEPGVVTLTSLVHACAKSGLAADAARWLQEMQGQQLKPDVVAWGSVVNACARAGDAAAAAKWLATMEESAVQPNAVLYNSVVNACARAGDANQAVQWLRKMEAVRVEPDHYTYNSVVHAFARSRRPDEAGQWLERMRSAGILPDVVTYTSVVDGFVKAGRAAEAASWFQQMEATGLRANIASLNSVINGFAKASQPDVALSWLADLQARRLRPDVVSYSCAISACARLQPSRPELAETLFRTMVRDSIRPDQRLLLALRQALGGDDVRFEVLQRAACAKKLHLVHQPSNVLYCIPALLRMLGGGKHPYPPAELFWRSAQGHERCGVKPTRGGQRKVILRKVIYGRCGPERIPLVRSRKFWARHPPPGAPSTMARLAQTTRSRWSSRGEMRGLGCGWSECGQRLGPNTSCNARCREQGRRRLSGCCTRAAIRTECALGSLWSSCDGWPTADSAATDLMALASASSNYPRMALEEWRASVGILETSTPVGRCCLDSLDRRILGHECACGVREQGASDGIEDRRRSLGGKQVLFPEAAAGAKGLATACWGCLGIGRVGTCGNGPLLSPAYDRAFRKHRAGGGPWLVAGGEAASVGEGESARAFRRAGAQRARPAGAELSEFTGWGTSPSFLEVA</sequence>
<dbReference type="PANTHER" id="PTHR47447">
    <property type="entry name" value="OS03G0856100 PROTEIN"/>
    <property type="match status" value="1"/>
</dbReference>
<dbReference type="Pfam" id="PF13041">
    <property type="entry name" value="PPR_2"/>
    <property type="match status" value="1"/>
</dbReference>
<evidence type="ECO:0000256" key="1">
    <source>
        <dbReference type="ARBA" id="ARBA00022737"/>
    </source>
</evidence>
<accession>A0A813G9Z0</accession>
<feature type="repeat" description="PPR" evidence="2">
    <location>
        <begin position="247"/>
        <end position="281"/>
    </location>
</feature>
<feature type="repeat" description="PPR" evidence="2">
    <location>
        <begin position="177"/>
        <end position="211"/>
    </location>
</feature>
<feature type="repeat" description="PPR" evidence="2">
    <location>
        <begin position="422"/>
        <end position="456"/>
    </location>
</feature>
<gene>
    <name evidence="4" type="ORF">PGLA1383_LOCUS39225</name>
</gene>
<feature type="repeat" description="PPR" evidence="2">
    <location>
        <begin position="352"/>
        <end position="386"/>
    </location>
</feature>
<evidence type="ECO:0000313" key="5">
    <source>
        <dbReference type="Proteomes" id="UP000654075"/>
    </source>
</evidence>
<dbReference type="Gene3D" id="1.25.40.10">
    <property type="entry name" value="Tetratricopeptide repeat domain"/>
    <property type="match status" value="4"/>
</dbReference>
<dbReference type="InterPro" id="IPR011990">
    <property type="entry name" value="TPR-like_helical_dom_sf"/>
</dbReference>
<organism evidence="4 5">
    <name type="scientific">Polarella glacialis</name>
    <name type="common">Dinoflagellate</name>
    <dbReference type="NCBI Taxonomy" id="89957"/>
    <lineage>
        <taxon>Eukaryota</taxon>
        <taxon>Sar</taxon>
        <taxon>Alveolata</taxon>
        <taxon>Dinophyceae</taxon>
        <taxon>Suessiales</taxon>
        <taxon>Suessiaceae</taxon>
        <taxon>Polarella</taxon>
    </lineage>
</organism>
<feature type="domain" description="PROP1-like PPR" evidence="3">
    <location>
        <begin position="360"/>
        <end position="477"/>
    </location>
</feature>